<comment type="caution">
    <text evidence="2">The sequence shown here is derived from an EMBL/GenBank/DDBJ whole genome shotgun (WGS) entry which is preliminary data.</text>
</comment>
<proteinExistence type="predicted"/>
<protein>
    <submittedName>
        <fullName evidence="2">Uncharacterized protein</fullName>
    </submittedName>
</protein>
<keyword evidence="1" id="KW-1133">Transmembrane helix</keyword>
<dbReference type="OrthoDB" id="10031352at2759"/>
<sequence>MNQLETNLVLWAICSILLFEILVIICLCRFCFNRIKPKRFYVKREEFEYLQGVGGTSSQFQSIILRPPHADELAVVGTIREQNPPIHIDNGNQNFGFYHDNSDDEIISPTPTSLPTRSPSAIQHSNWIELRPPPSLTSTGIINTAQLSPADYEMRSYPIDDYLYTRQPSPPPRSTVIDFHQYRNEYDNDDHFKNEENDADDDDDDDELVNFQFHPLRHSDMFHSYTQRKDTSTESFGGNYSTLMPKSILKINTSTTPSPLDLLTTPYFQAERSRTSSKYDESPRTSVKINTDESISIDYPTSAIEKTTPMESIITTNIPITLLSTPNRMRFASVSQLNEIEWEVPREFHTVVYDINEDRQPLRNALIFSSNDNLNNNNNNNNNNEKLLNRQRSQSADVDQRTHVSRIFVPWNHKKKVIQSFYLSNNIEQGDITQQQAFEY</sequence>
<accession>A0A814HBE5</accession>
<evidence type="ECO:0000313" key="3">
    <source>
        <dbReference type="Proteomes" id="UP000663832"/>
    </source>
</evidence>
<gene>
    <name evidence="2" type="ORF">QVE165_LOCUS15273</name>
</gene>
<feature type="transmembrane region" description="Helical" evidence="1">
    <location>
        <begin position="6"/>
        <end position="32"/>
    </location>
</feature>
<dbReference type="EMBL" id="CAJNOM010000083">
    <property type="protein sequence ID" value="CAF1007432.1"/>
    <property type="molecule type" value="Genomic_DNA"/>
</dbReference>
<keyword evidence="1" id="KW-0812">Transmembrane</keyword>
<keyword evidence="1" id="KW-0472">Membrane</keyword>
<evidence type="ECO:0000313" key="2">
    <source>
        <dbReference type="EMBL" id="CAF1007432.1"/>
    </source>
</evidence>
<evidence type="ECO:0000256" key="1">
    <source>
        <dbReference type="SAM" id="Phobius"/>
    </source>
</evidence>
<dbReference type="Proteomes" id="UP000663832">
    <property type="component" value="Unassembled WGS sequence"/>
</dbReference>
<name>A0A814HBE5_9BILA</name>
<dbReference type="AlphaFoldDB" id="A0A814HBE5"/>
<keyword evidence="3" id="KW-1185">Reference proteome</keyword>
<organism evidence="2 3">
    <name type="scientific">Adineta steineri</name>
    <dbReference type="NCBI Taxonomy" id="433720"/>
    <lineage>
        <taxon>Eukaryota</taxon>
        <taxon>Metazoa</taxon>
        <taxon>Spiralia</taxon>
        <taxon>Gnathifera</taxon>
        <taxon>Rotifera</taxon>
        <taxon>Eurotatoria</taxon>
        <taxon>Bdelloidea</taxon>
        <taxon>Adinetida</taxon>
        <taxon>Adinetidae</taxon>
        <taxon>Adineta</taxon>
    </lineage>
</organism>
<reference evidence="2" key="1">
    <citation type="submission" date="2021-02" db="EMBL/GenBank/DDBJ databases">
        <authorList>
            <person name="Nowell W R."/>
        </authorList>
    </citation>
    <scope>NUCLEOTIDE SEQUENCE</scope>
</reference>